<dbReference type="Gene3D" id="3.90.550.10">
    <property type="entry name" value="Spore Coat Polysaccharide Biosynthesis Protein SpsA, Chain A"/>
    <property type="match status" value="1"/>
</dbReference>
<dbReference type="PANTHER" id="PTHR43179:SF7">
    <property type="entry name" value="RHAMNOSYLTRANSFERASE WBBL"/>
    <property type="match status" value="1"/>
</dbReference>
<dbReference type="STRING" id="1892869.ACGLYG10_0196"/>
<accession>A0A1M4RVI2</accession>
<evidence type="ECO:0000313" key="3">
    <source>
        <dbReference type="Proteomes" id="UP000184291"/>
    </source>
</evidence>
<evidence type="ECO:0000259" key="1">
    <source>
        <dbReference type="Pfam" id="PF00535"/>
    </source>
</evidence>
<reference evidence="3" key="1">
    <citation type="submission" date="2016-09" db="EMBL/GenBank/DDBJ databases">
        <authorList>
            <person name="Strepis N."/>
        </authorList>
    </citation>
    <scope>NUCLEOTIDE SEQUENCE [LARGE SCALE GENOMIC DNA]</scope>
</reference>
<protein>
    <submittedName>
        <fullName evidence="2">Nucleotide-diphospho-sugar transferases</fullName>
    </submittedName>
</protein>
<dbReference type="InterPro" id="IPR029044">
    <property type="entry name" value="Nucleotide-diphossugar_trans"/>
</dbReference>
<dbReference type="RefSeq" id="WP_073327170.1">
    <property type="nucleotide sequence ID" value="NZ_FQTT01000001.1"/>
</dbReference>
<keyword evidence="2" id="KW-0808">Transferase</keyword>
<dbReference type="EMBL" id="FQTT01000001">
    <property type="protein sequence ID" value="SHE23998.1"/>
    <property type="molecule type" value="Genomic_DNA"/>
</dbReference>
<sequence>MTAVDVFISPGSDEDEERTLAAFGLVRREQDRACVTPWREAVVRPEASHVLLLRAGDKVESGALEALSCFAQAFEAQVTTMNARTPFGVIHSPRWLPLLLEQLPYGGRAVLIEGGYAAKKLPQLEDSMSDWEILLRVTSEAERIVHCPVTAVVQATTTSMAAQADRPKLTRMFRAAQGRSAESVVLSSAGMPLVRHRDDASEHVSIIVPTAFASRRVDEATEVLVERLLRALVRTVEHDRWEVVLVVDETTADSAVTPCREILGNRLRVVRTSGPFNFSVAVNEGARQAAGDVLLLLNDDVEPITSGWMNNLLGTLARPEVVVVGARLLFEDDTIQHMGVVCPPGELPMHPRIFEVDDPGHPQAQADVPYLAVTGACLMCTAADFRAVGGFNEDLPLNFNDIDFCLKAGTDGRAVICVNSVRMRHRESSTRRPQITSEEIASLLPWQHSMMRDPHIEYRHW</sequence>
<dbReference type="Pfam" id="PF00535">
    <property type="entry name" value="Glycos_transf_2"/>
    <property type="match status" value="1"/>
</dbReference>
<dbReference type="InterPro" id="IPR001173">
    <property type="entry name" value="Glyco_trans_2-like"/>
</dbReference>
<feature type="domain" description="Glycosyltransferase 2-like" evidence="1">
    <location>
        <begin position="205"/>
        <end position="334"/>
    </location>
</feature>
<gene>
    <name evidence="2" type="ORF">ACGLYG10_0196</name>
</gene>
<organism evidence="2 3">
    <name type="scientific">Actinomyces glycerinitolerans</name>
    <dbReference type="NCBI Taxonomy" id="1892869"/>
    <lineage>
        <taxon>Bacteria</taxon>
        <taxon>Bacillati</taxon>
        <taxon>Actinomycetota</taxon>
        <taxon>Actinomycetes</taxon>
        <taxon>Actinomycetales</taxon>
        <taxon>Actinomycetaceae</taxon>
        <taxon>Actinomyces</taxon>
    </lineage>
</organism>
<dbReference type="GO" id="GO:0016740">
    <property type="term" value="F:transferase activity"/>
    <property type="evidence" value="ECO:0007669"/>
    <property type="project" value="UniProtKB-KW"/>
</dbReference>
<dbReference type="PANTHER" id="PTHR43179">
    <property type="entry name" value="RHAMNOSYLTRANSFERASE WBBL"/>
    <property type="match status" value="1"/>
</dbReference>
<proteinExistence type="predicted"/>
<evidence type="ECO:0000313" key="2">
    <source>
        <dbReference type="EMBL" id="SHE23998.1"/>
    </source>
</evidence>
<name>A0A1M4RVI2_9ACTO</name>
<keyword evidence="3" id="KW-1185">Reference proteome</keyword>
<dbReference type="SUPFAM" id="SSF53448">
    <property type="entry name" value="Nucleotide-diphospho-sugar transferases"/>
    <property type="match status" value="1"/>
</dbReference>
<dbReference type="OrthoDB" id="7615426at2"/>
<dbReference type="AlphaFoldDB" id="A0A1M4RVI2"/>
<dbReference type="Proteomes" id="UP000184291">
    <property type="component" value="Unassembled WGS sequence"/>
</dbReference>